<evidence type="ECO:0000313" key="1">
    <source>
        <dbReference type="EMBL" id="PQL94868.1"/>
    </source>
</evidence>
<proteinExistence type="predicted"/>
<keyword evidence="2" id="KW-1185">Reference proteome</keyword>
<dbReference type="EMBL" id="PSZM01000003">
    <property type="protein sequence ID" value="PQL94868.1"/>
    <property type="molecule type" value="Genomic_DNA"/>
</dbReference>
<organism evidence="1 2">
    <name type="scientific">Apibacter adventoris</name>
    <dbReference type="NCBI Taxonomy" id="1679466"/>
    <lineage>
        <taxon>Bacteria</taxon>
        <taxon>Pseudomonadati</taxon>
        <taxon>Bacteroidota</taxon>
        <taxon>Flavobacteriia</taxon>
        <taxon>Flavobacteriales</taxon>
        <taxon>Weeksellaceae</taxon>
        <taxon>Apibacter</taxon>
    </lineage>
</organism>
<reference evidence="1 2" key="1">
    <citation type="submission" date="2018-02" db="EMBL/GenBank/DDBJ databases">
        <title>Genome sequences of Apibacter spp., gut symbionts of Asian honey bees.</title>
        <authorList>
            <person name="Kwong W.K."/>
            <person name="Steele M.I."/>
            <person name="Moran N.A."/>
        </authorList>
    </citation>
    <scope>NUCLEOTIDE SEQUENCE [LARGE SCALE GENOMIC DNA]</scope>
    <source>
        <strain evidence="2">wkB301</strain>
    </source>
</reference>
<dbReference type="RefSeq" id="WP_105245844.1">
    <property type="nucleotide sequence ID" value="NZ_PSZM01000003.1"/>
</dbReference>
<evidence type="ECO:0000313" key="2">
    <source>
        <dbReference type="Proteomes" id="UP000238042"/>
    </source>
</evidence>
<dbReference type="Proteomes" id="UP000238042">
    <property type="component" value="Unassembled WGS sequence"/>
</dbReference>
<gene>
    <name evidence="1" type="ORF">C4S77_02480</name>
</gene>
<sequence length="121" mass="13906">MNNIIFNISVNIDLDKLKKDLNAYLSLSAENPVIEVDVDGLEKIYTREISFDDSLEVLNLRIKKSYSKESDQIPLITIEVIIGEFEVYKSGILKLEKCVGEFLYDDKMELIDIEFIEVLAI</sequence>
<dbReference type="AlphaFoldDB" id="A0A2S8AFI4"/>
<name>A0A2S8AFI4_9FLAO</name>
<protein>
    <submittedName>
        <fullName evidence="1">Uncharacterized protein</fullName>
    </submittedName>
</protein>
<accession>A0A2S8AFI4</accession>
<comment type="caution">
    <text evidence="1">The sequence shown here is derived from an EMBL/GenBank/DDBJ whole genome shotgun (WGS) entry which is preliminary data.</text>
</comment>